<name>A0A1J0GVV1_9CAUD</name>
<dbReference type="KEGG" id="vg:55601454"/>
<evidence type="ECO:0000313" key="2">
    <source>
        <dbReference type="EMBL" id="APC46302.1"/>
    </source>
</evidence>
<accession>A0A1J0GVV1</accession>
<dbReference type="Gene3D" id="1.10.101.10">
    <property type="entry name" value="PGBD-like superfamily/PGBD"/>
    <property type="match status" value="1"/>
</dbReference>
<dbReference type="EMBL" id="KX925554">
    <property type="protein sequence ID" value="APC46302.1"/>
    <property type="molecule type" value="Genomic_DNA"/>
</dbReference>
<sequence>MVATGPQRYPGSSSAYWYEGRYPGDRQEVNVVVLHTTEGTSLPSYEGGISAPNFTAVPDFKNKKLVWYQHFYVDTSSRALVNKRGGVDTNTNNVCQVELVGTCDPKAHSKWDREHIFWPEAPEWALQEVAKFLAWMNVNHNVPLSGPKVWRAYPDSYGVNDSRLTFAEWDAFKGICGHQHVPENDHGDPGNIDFSKLLELAKAIVTPPKPVEPKPTTPSKPAQPTYEPYPGKAFFVDGKKSPIIAAMHKRLVAVKCNAYKSSRNTDVWGSGDEASYKLWQKKQGFSGSDADGIPGKQTWDALKVPNVPNK</sequence>
<dbReference type="InterPro" id="IPR036366">
    <property type="entry name" value="PGBDSf"/>
</dbReference>
<dbReference type="RefSeq" id="YP_009831765.1">
    <property type="nucleotide sequence ID" value="NC_048650.1"/>
</dbReference>
<protein>
    <submittedName>
        <fullName evidence="2">Endolysin</fullName>
    </submittedName>
</protein>
<proteinExistence type="predicted"/>
<evidence type="ECO:0000256" key="1">
    <source>
        <dbReference type="SAM" id="MobiDB-lite"/>
    </source>
</evidence>
<dbReference type="Proteomes" id="UP000224898">
    <property type="component" value="Segment"/>
</dbReference>
<organism evidence="2 3">
    <name type="scientific">Streptomyces phage BRock</name>
    <dbReference type="NCBI Taxonomy" id="1913591"/>
    <lineage>
        <taxon>Viruses</taxon>
        <taxon>Duplodnaviria</taxon>
        <taxon>Heunggongvirae</taxon>
        <taxon>Uroviricota</taxon>
        <taxon>Caudoviricetes</taxon>
        <taxon>Borockvirus</taxon>
        <taxon>Borockvirus brock</taxon>
    </lineage>
</organism>
<keyword evidence="3" id="KW-1185">Reference proteome</keyword>
<reference evidence="2 3" key="1">
    <citation type="submission" date="2016-09" db="EMBL/GenBank/DDBJ databases">
        <title>Complete Genome Sequence of Streptomyces 5a phage BRock.</title>
        <authorList>
            <person name="Crossman A."/>
            <person name="Baron S."/>
            <person name="Jamdagni P."/>
            <person name="Khatri P."/>
            <person name="Sharma D."/>
            <person name="Pandey M."/>
            <person name="Goyal S."/>
            <person name="Kumar S."/>
            <person name="Phogat A."/>
            <person name="Chawla G."/>
            <person name="Pasricha M."/>
            <person name="Gupta K."/>
            <person name="Bazzad D."/>
            <person name="Aggarwal V."/>
            <person name="Poughat A."/>
            <person name="Singh K."/>
            <person name="Rana P."/>
            <person name="Gautam R."/>
            <person name="Sharma V."/>
            <person name="Tyagi D."/>
            <person name="Shahi A."/>
            <person name="Jangra N."/>
            <person name="Malik M."/>
            <person name="Sidhu P.K."/>
            <person name="Malik S."/>
            <person name="Ghalyan Y."/>
            <person name="Sharma S.S."/>
            <person name="Malik A."/>
            <person name="Chuttani R."/>
            <person name="Bamal N."/>
            <person name="Bhadula D."/>
            <person name="Batra A."/>
            <person name="Temple L."/>
            <person name="Nehra K."/>
        </authorList>
    </citation>
    <scope>NUCLEOTIDE SEQUENCE [LARGE SCALE GENOMIC DNA]</scope>
</reference>
<feature type="region of interest" description="Disordered" evidence="1">
    <location>
        <begin position="286"/>
        <end position="310"/>
    </location>
</feature>
<dbReference type="NCBIfam" id="NF038080">
    <property type="entry name" value="PG_bind_siph"/>
    <property type="match status" value="1"/>
</dbReference>
<dbReference type="InterPro" id="IPR047763">
    <property type="entry name" value="PG_bind_dom_phiBT1-type"/>
</dbReference>
<dbReference type="GeneID" id="55601454"/>
<evidence type="ECO:0000313" key="3">
    <source>
        <dbReference type="Proteomes" id="UP000224898"/>
    </source>
</evidence>